<evidence type="ECO:0000313" key="3">
    <source>
        <dbReference type="Proteomes" id="UP000077266"/>
    </source>
</evidence>
<reference evidence="2 3" key="1">
    <citation type="journal article" date="2016" name="Mol. Biol. Evol.">
        <title>Comparative Genomics of Early-Diverging Mushroom-Forming Fungi Provides Insights into the Origins of Lignocellulose Decay Capabilities.</title>
        <authorList>
            <person name="Nagy L.G."/>
            <person name="Riley R."/>
            <person name="Tritt A."/>
            <person name="Adam C."/>
            <person name="Daum C."/>
            <person name="Floudas D."/>
            <person name="Sun H."/>
            <person name="Yadav J.S."/>
            <person name="Pangilinan J."/>
            <person name="Larsson K.H."/>
            <person name="Matsuura K."/>
            <person name="Barry K."/>
            <person name="Labutti K."/>
            <person name="Kuo R."/>
            <person name="Ohm R.A."/>
            <person name="Bhattacharya S.S."/>
            <person name="Shirouzu T."/>
            <person name="Yoshinaga Y."/>
            <person name="Martin F.M."/>
            <person name="Grigoriev I.V."/>
            <person name="Hibbett D.S."/>
        </authorList>
    </citation>
    <scope>NUCLEOTIDE SEQUENCE [LARGE SCALE GENOMIC DNA]</scope>
    <source>
        <strain evidence="2 3">HHB12029</strain>
    </source>
</reference>
<dbReference type="EMBL" id="KV426135">
    <property type="protein sequence ID" value="KZV87129.1"/>
    <property type="molecule type" value="Genomic_DNA"/>
</dbReference>
<name>A0A165ZZH3_EXIGL</name>
<proteinExistence type="predicted"/>
<keyword evidence="3" id="KW-1185">Reference proteome</keyword>
<feature type="region of interest" description="Disordered" evidence="1">
    <location>
        <begin position="1"/>
        <end position="38"/>
    </location>
</feature>
<dbReference type="Proteomes" id="UP000077266">
    <property type="component" value="Unassembled WGS sequence"/>
</dbReference>
<evidence type="ECO:0000313" key="2">
    <source>
        <dbReference type="EMBL" id="KZV87129.1"/>
    </source>
</evidence>
<feature type="compositionally biased region" description="Basic residues" evidence="1">
    <location>
        <begin position="20"/>
        <end position="37"/>
    </location>
</feature>
<dbReference type="AlphaFoldDB" id="A0A165ZZH3"/>
<evidence type="ECO:0000256" key="1">
    <source>
        <dbReference type="SAM" id="MobiDB-lite"/>
    </source>
</evidence>
<dbReference type="InParanoid" id="A0A165ZZH3"/>
<protein>
    <submittedName>
        <fullName evidence="2">Uncharacterized protein</fullName>
    </submittedName>
</protein>
<sequence length="145" mass="16720">MIQRCSGSASRSRQWSSSLLRRRTVQRKRRRRRRRRMSTSWLGWTSRRDDAQTCLYIRQARATCTRRTQPCVFRRAHSNKNPGLSSAVGVSVKATRLEAGMTRQFLIADACQALESRRAAVEARFHSTARWAYLRRCGLDSSASV</sequence>
<accession>A0A165ZZH3</accession>
<organism evidence="2 3">
    <name type="scientific">Exidia glandulosa HHB12029</name>
    <dbReference type="NCBI Taxonomy" id="1314781"/>
    <lineage>
        <taxon>Eukaryota</taxon>
        <taxon>Fungi</taxon>
        <taxon>Dikarya</taxon>
        <taxon>Basidiomycota</taxon>
        <taxon>Agaricomycotina</taxon>
        <taxon>Agaricomycetes</taxon>
        <taxon>Auriculariales</taxon>
        <taxon>Exidiaceae</taxon>
        <taxon>Exidia</taxon>
    </lineage>
</organism>
<feature type="compositionally biased region" description="Low complexity" evidence="1">
    <location>
        <begin position="1"/>
        <end position="19"/>
    </location>
</feature>
<gene>
    <name evidence="2" type="ORF">EXIGLDRAFT_210211</name>
</gene>